<sequence>MDMNNEDVKPPTERNPIPFNEAGGSFLCQPGRCVGQGVVNEPRTNESYYFCGTEAKVDANGQPCTFSGGYCTSAPSCTVDQSEGVVDRIVDSGSFPVPEKVSKVLPASLALLNSSRDFAATQYGALYFTRESDSAVVDYNGTLSYGDSAVAACETNGGNYTDMDQCKDYGESTGYLVKTNFTALHHSLLYQAVADEALARRALNDDSFRIVPTIHPLPITKKEESFAAGEDAFTAWFLLVLSFPFVTGSWATFVVTERKSKAKHLQTVAGVKPWAYWLSSYFWDIINYQLPLWIIVIMMFAFGVDAFTETERGIVGGTIVALFLFGPAAAGFTYIFSFLFDSPSMCNLSIIVLNFLIGMAGPLVSFILRLVGGSSDTLANPEKWVNAAKTVEWILRFFPIFNLSKSLFFIINIDSFAGLYAKPDISVWDKDIMLIETICLIAQSFVYVAIACQIDKLSTRPRWIQGWRKVVNFITCKWCFKGIRGKKSASFGHTTEQALSAGGNMNAGMVDDEDEDVVAETERVLSGGAEGDLIVLKDLTKQYGNGKLAVDHMSFGIPPGMCFGLLGINGAGKTTTMGMLTAEFPPSSGDATLAGYSVTQEPEQTRKRIGYCPQFDAHFMNMTGREHVELYASIKGVPGSAVKEAAAAKLAEVGLSEFDSDRLSGGYSGGMKRKLSVACATIGQPQIVFLDEPSTGMDPVARRDLWSVISNMVIGPPGQLPEDRTSVILTTHSMEECEALCPLIGIMAGGKLRCLGSAQGLKTRYGEGFQVEMKCREVDASDEDYGAVLSALTEKVKAAGVGASVVDVEGGISLNLDELNSALGQLTGDDYLSSMITPENTAGYVLHKAASSDAGAELTEVAGFASEELRMRAIIDFFAEHYPASTLRERQETKVRYEVPSDGLKISGLFGTIEEAKDGLMLADYGVSQTTLEQVFNMHAAKAEQAKHNTVD</sequence>
<evidence type="ECO:0000256" key="8">
    <source>
        <dbReference type="ARBA" id="ARBA00022989"/>
    </source>
</evidence>
<name>A0A7S4MIY7_9STRA</name>
<keyword evidence="5" id="KW-0677">Repeat</keyword>
<evidence type="ECO:0000256" key="10">
    <source>
        <dbReference type="SAM" id="Phobius"/>
    </source>
</evidence>
<feature type="transmembrane region" description="Helical" evidence="10">
    <location>
        <begin position="314"/>
        <end position="339"/>
    </location>
</feature>
<comment type="subcellular location">
    <subcellularLocation>
        <location evidence="1">Membrane</location>
        <topology evidence="1">Multi-pass membrane protein</topology>
    </subcellularLocation>
</comment>
<dbReference type="InterPro" id="IPR013525">
    <property type="entry name" value="ABC2_TM"/>
</dbReference>
<dbReference type="SUPFAM" id="SSF52540">
    <property type="entry name" value="P-loop containing nucleoside triphosphate hydrolases"/>
    <property type="match status" value="1"/>
</dbReference>
<feature type="transmembrane region" description="Helical" evidence="10">
    <location>
        <begin position="290"/>
        <end position="308"/>
    </location>
</feature>
<dbReference type="GO" id="GO:0005319">
    <property type="term" value="F:lipid transporter activity"/>
    <property type="evidence" value="ECO:0007669"/>
    <property type="project" value="TreeGrafter"/>
</dbReference>
<dbReference type="GO" id="GO:0016887">
    <property type="term" value="F:ATP hydrolysis activity"/>
    <property type="evidence" value="ECO:0007669"/>
    <property type="project" value="InterPro"/>
</dbReference>
<dbReference type="EMBL" id="HBKQ01014719">
    <property type="protein sequence ID" value="CAE2225584.1"/>
    <property type="molecule type" value="Transcribed_RNA"/>
</dbReference>
<feature type="transmembrane region" description="Helical" evidence="10">
    <location>
        <begin position="233"/>
        <end position="255"/>
    </location>
</feature>
<keyword evidence="3" id="KW-0813">Transport</keyword>
<evidence type="ECO:0000256" key="2">
    <source>
        <dbReference type="ARBA" id="ARBA00008869"/>
    </source>
</evidence>
<keyword evidence="4 10" id="KW-0812">Transmembrane</keyword>
<evidence type="ECO:0000256" key="4">
    <source>
        <dbReference type="ARBA" id="ARBA00022692"/>
    </source>
</evidence>
<dbReference type="PANTHER" id="PTHR19229:SF36">
    <property type="entry name" value="ATP-BINDING CASSETTE SUB-FAMILY A MEMBER 2"/>
    <property type="match status" value="1"/>
</dbReference>
<dbReference type="PROSITE" id="PS00211">
    <property type="entry name" value="ABC_TRANSPORTER_1"/>
    <property type="match status" value="1"/>
</dbReference>
<dbReference type="CDD" id="cd03263">
    <property type="entry name" value="ABC_subfamily_A"/>
    <property type="match status" value="1"/>
</dbReference>
<evidence type="ECO:0000256" key="6">
    <source>
        <dbReference type="ARBA" id="ARBA00022741"/>
    </source>
</evidence>
<feature type="domain" description="ABC transporter" evidence="11">
    <location>
        <begin position="534"/>
        <end position="774"/>
    </location>
</feature>
<dbReference type="InterPro" id="IPR056264">
    <property type="entry name" value="R2_ABCA1-4-like"/>
</dbReference>
<accession>A0A7S4MIY7</accession>
<dbReference type="PANTHER" id="PTHR19229">
    <property type="entry name" value="ATP-BINDING CASSETTE TRANSPORTER SUBFAMILY A ABCA"/>
    <property type="match status" value="1"/>
</dbReference>
<dbReference type="SMART" id="SM00382">
    <property type="entry name" value="AAA"/>
    <property type="match status" value="1"/>
</dbReference>
<dbReference type="InterPro" id="IPR027417">
    <property type="entry name" value="P-loop_NTPase"/>
</dbReference>
<dbReference type="InterPro" id="IPR026082">
    <property type="entry name" value="ABCA"/>
</dbReference>
<dbReference type="InterPro" id="IPR003439">
    <property type="entry name" value="ABC_transporter-like_ATP-bd"/>
</dbReference>
<evidence type="ECO:0000256" key="3">
    <source>
        <dbReference type="ARBA" id="ARBA00022448"/>
    </source>
</evidence>
<gene>
    <name evidence="12" type="ORF">OAUR00152_LOCUS10075</name>
</gene>
<proteinExistence type="inferred from homology"/>
<feature type="transmembrane region" description="Helical" evidence="10">
    <location>
        <begin position="351"/>
        <end position="373"/>
    </location>
</feature>
<dbReference type="Pfam" id="PF00005">
    <property type="entry name" value="ABC_tran"/>
    <property type="match status" value="1"/>
</dbReference>
<dbReference type="PROSITE" id="PS50893">
    <property type="entry name" value="ABC_TRANSPORTER_2"/>
    <property type="match status" value="1"/>
</dbReference>
<dbReference type="Pfam" id="PF12698">
    <property type="entry name" value="ABC2_membrane_3"/>
    <property type="match status" value="1"/>
</dbReference>
<feature type="transmembrane region" description="Helical" evidence="10">
    <location>
        <begin position="432"/>
        <end position="450"/>
    </location>
</feature>
<evidence type="ECO:0000256" key="9">
    <source>
        <dbReference type="ARBA" id="ARBA00023136"/>
    </source>
</evidence>
<keyword evidence="8 10" id="KW-1133">Transmembrane helix</keyword>
<protein>
    <recommendedName>
        <fullName evidence="11">ABC transporter domain-containing protein</fullName>
    </recommendedName>
</protein>
<keyword evidence="9 10" id="KW-0472">Membrane</keyword>
<dbReference type="GO" id="GO:0140359">
    <property type="term" value="F:ABC-type transporter activity"/>
    <property type="evidence" value="ECO:0007669"/>
    <property type="project" value="InterPro"/>
</dbReference>
<evidence type="ECO:0000256" key="5">
    <source>
        <dbReference type="ARBA" id="ARBA00022737"/>
    </source>
</evidence>
<evidence type="ECO:0000256" key="1">
    <source>
        <dbReference type="ARBA" id="ARBA00004141"/>
    </source>
</evidence>
<evidence type="ECO:0000256" key="7">
    <source>
        <dbReference type="ARBA" id="ARBA00022840"/>
    </source>
</evidence>
<organism evidence="12">
    <name type="scientific">Odontella aurita</name>
    <dbReference type="NCBI Taxonomy" id="265563"/>
    <lineage>
        <taxon>Eukaryota</taxon>
        <taxon>Sar</taxon>
        <taxon>Stramenopiles</taxon>
        <taxon>Ochrophyta</taxon>
        <taxon>Bacillariophyta</taxon>
        <taxon>Mediophyceae</taxon>
        <taxon>Biddulphiophycidae</taxon>
        <taxon>Eupodiscales</taxon>
        <taxon>Odontellaceae</taxon>
        <taxon>Odontella</taxon>
    </lineage>
</organism>
<evidence type="ECO:0000313" key="12">
    <source>
        <dbReference type="EMBL" id="CAE2225584.1"/>
    </source>
</evidence>
<dbReference type="FunFam" id="3.40.50.300:FF:000335">
    <property type="entry name" value="ATP binding cassette subfamily A member 5"/>
    <property type="match status" value="1"/>
</dbReference>
<keyword evidence="7" id="KW-0067">ATP-binding</keyword>
<comment type="similarity">
    <text evidence="2">Belongs to the ABC transporter superfamily. ABCA family.</text>
</comment>
<dbReference type="InterPro" id="IPR017871">
    <property type="entry name" value="ABC_transporter-like_CS"/>
</dbReference>
<evidence type="ECO:0000259" key="11">
    <source>
        <dbReference type="PROSITE" id="PS50893"/>
    </source>
</evidence>
<keyword evidence="6" id="KW-0547">Nucleotide-binding</keyword>
<dbReference type="InterPro" id="IPR003593">
    <property type="entry name" value="AAA+_ATPase"/>
</dbReference>
<dbReference type="Pfam" id="PF23321">
    <property type="entry name" value="R1_ABCA1"/>
    <property type="match status" value="1"/>
</dbReference>
<dbReference type="AlphaFoldDB" id="A0A7S4MIY7"/>
<dbReference type="GO" id="GO:0005524">
    <property type="term" value="F:ATP binding"/>
    <property type="evidence" value="ECO:0007669"/>
    <property type="project" value="UniProtKB-KW"/>
</dbReference>
<reference evidence="12" key="1">
    <citation type="submission" date="2021-01" db="EMBL/GenBank/DDBJ databases">
        <authorList>
            <person name="Corre E."/>
            <person name="Pelletier E."/>
            <person name="Niang G."/>
            <person name="Scheremetjew M."/>
            <person name="Finn R."/>
            <person name="Kale V."/>
            <person name="Holt S."/>
            <person name="Cochrane G."/>
            <person name="Meng A."/>
            <person name="Brown T."/>
            <person name="Cohen L."/>
        </authorList>
    </citation>
    <scope>NUCLEOTIDE SEQUENCE</scope>
    <source>
        <strain evidence="12">Isolate 1302-5</strain>
    </source>
</reference>
<dbReference type="GO" id="GO:0016020">
    <property type="term" value="C:membrane"/>
    <property type="evidence" value="ECO:0007669"/>
    <property type="project" value="UniProtKB-SubCell"/>
</dbReference>
<feature type="transmembrane region" description="Helical" evidence="10">
    <location>
        <begin position="393"/>
        <end position="411"/>
    </location>
</feature>
<dbReference type="Gene3D" id="3.40.50.300">
    <property type="entry name" value="P-loop containing nucleotide triphosphate hydrolases"/>
    <property type="match status" value="1"/>
</dbReference>